<feature type="compositionally biased region" description="Basic and acidic residues" evidence="1">
    <location>
        <begin position="380"/>
        <end position="395"/>
    </location>
</feature>
<dbReference type="Proteomes" id="UP000245956">
    <property type="component" value="Unassembled WGS sequence"/>
</dbReference>
<dbReference type="CDD" id="cd22852">
    <property type="entry name" value="SMN_C"/>
    <property type="match status" value="1"/>
</dbReference>
<dbReference type="CDD" id="cd22851">
    <property type="entry name" value="SMN_N"/>
    <property type="match status" value="1"/>
</dbReference>
<proteinExistence type="predicted"/>
<comment type="caution">
    <text evidence="3">The sequence shown here is derived from an EMBL/GenBank/DDBJ whole genome shotgun (WGS) entry which is preliminary data.</text>
</comment>
<reference evidence="3" key="1">
    <citation type="submission" date="2015-05" db="EMBL/GenBank/DDBJ databases">
        <authorList>
            <person name="Wang D.B."/>
            <person name="Wang M."/>
        </authorList>
    </citation>
    <scope>NUCLEOTIDE SEQUENCE</scope>
    <source>
        <strain evidence="3">36-1</strain>
    </source>
</reference>
<feature type="compositionally biased region" description="Basic and acidic residues" evidence="1">
    <location>
        <begin position="94"/>
        <end position="111"/>
    </location>
</feature>
<sequence length="424" mass="45856">MDDKAVWDDSALVDSWNEALEEYKVRAVPKSPDAVTKSGQKYHSIHAKGGSVKDLIAEESSRAKATASEIGNHVGDQKASALPDDEEGEAMSVSDEKSGKDARAGKADPALHDGTNQVPVAFPPQAVMGSIQDESLKRLMMAWYYAGYYTAANACQATHGFSRDYDLVQDQRGCTRQEGMNPHARRIAKTCRVIASSAGDEDGWWDFATRGVAPCRGWNRLADTPCRACVRAQAPATTQLRMNGAGAATVAIILQQLCRDCGLVSGGSLDGPNMVSHASIRRPAESHVAECLVAAALLPFGLQWLPAEVSNNQQPSPPAHRPSLHPMRGAKETENPQDPSSALTETFFFSLSRLFTATQDLRQNHSIKDPTVSPVARLGSDQDPREQLQTRRETDLSQNPPRRPLGLHGAAPAARPDGHHPEMT</sequence>
<evidence type="ECO:0000313" key="4">
    <source>
        <dbReference type="Proteomes" id="UP000245956"/>
    </source>
</evidence>
<organism evidence="3 4">
    <name type="scientific">Purpureocillium lilacinum</name>
    <name type="common">Paecilomyces lilacinus</name>
    <dbReference type="NCBI Taxonomy" id="33203"/>
    <lineage>
        <taxon>Eukaryota</taxon>
        <taxon>Fungi</taxon>
        <taxon>Dikarya</taxon>
        <taxon>Ascomycota</taxon>
        <taxon>Pezizomycotina</taxon>
        <taxon>Sordariomycetes</taxon>
        <taxon>Hypocreomycetidae</taxon>
        <taxon>Hypocreales</taxon>
        <taxon>Ophiocordycipitaceae</taxon>
        <taxon>Purpureocillium</taxon>
    </lineage>
</organism>
<keyword evidence="5" id="KW-1185">Reference proteome</keyword>
<evidence type="ECO:0000313" key="2">
    <source>
        <dbReference type="EMBL" id="KAK4087828.1"/>
    </source>
</evidence>
<evidence type="ECO:0000256" key="1">
    <source>
        <dbReference type="SAM" id="MobiDB-lite"/>
    </source>
</evidence>
<feature type="region of interest" description="Disordered" evidence="1">
    <location>
        <begin position="365"/>
        <end position="424"/>
    </location>
</feature>
<gene>
    <name evidence="3" type="ORF">PCL_06953</name>
    <name evidence="2" type="ORF">Purlil1_7885</name>
</gene>
<name>A0A2U3DTH6_PURLI</name>
<dbReference type="EMBL" id="LCWV01000032">
    <property type="protein sequence ID" value="PWI65534.1"/>
    <property type="molecule type" value="Genomic_DNA"/>
</dbReference>
<reference evidence="2 5" key="4">
    <citation type="journal article" date="2024" name="Microbiol. Resour. Announc.">
        <title>Genome annotations for the ascomycete fungi Trichoderma harzianum, Trichoderma aggressivum, and Purpureocillium lilacinum.</title>
        <authorList>
            <person name="Beijen E.P.W."/>
            <person name="Ohm R.A."/>
        </authorList>
    </citation>
    <scope>NUCLEOTIDE SEQUENCE [LARGE SCALE GENOMIC DNA]</scope>
    <source>
        <strain evidence="2 5">CBS 150709</strain>
    </source>
</reference>
<evidence type="ECO:0000313" key="3">
    <source>
        <dbReference type="EMBL" id="PWI65534.1"/>
    </source>
</evidence>
<protein>
    <recommendedName>
        <fullName evidence="6">Survival motor neuron Tudor domain-containing protein</fullName>
    </recommendedName>
</protein>
<feature type="region of interest" description="Disordered" evidence="1">
    <location>
        <begin position="66"/>
        <end position="118"/>
    </location>
</feature>
<dbReference type="EMBL" id="JAWRVI010000029">
    <property type="protein sequence ID" value="KAK4087828.1"/>
    <property type="molecule type" value="Genomic_DNA"/>
</dbReference>
<reference evidence="2" key="3">
    <citation type="submission" date="2023-11" db="EMBL/GenBank/DDBJ databases">
        <authorList>
            <person name="Beijen E."/>
            <person name="Ohm R.A."/>
        </authorList>
    </citation>
    <scope>NUCLEOTIDE SEQUENCE</scope>
    <source>
        <strain evidence="2">CBS 150709</strain>
    </source>
</reference>
<reference evidence="3 4" key="2">
    <citation type="journal article" date="2016" name="Front. Microbiol.">
        <title>Genome and transcriptome sequences reveal the specific parasitism of the nematophagous Purpureocillium lilacinum 36-1.</title>
        <authorList>
            <person name="Xie J."/>
            <person name="Li S."/>
            <person name="Mo C."/>
            <person name="Xiao X."/>
            <person name="Peng D."/>
            <person name="Wang G."/>
            <person name="Xiao Y."/>
        </authorList>
    </citation>
    <scope>NUCLEOTIDE SEQUENCE [LARGE SCALE GENOMIC DNA]</scope>
    <source>
        <strain evidence="3 4">36-1</strain>
    </source>
</reference>
<feature type="region of interest" description="Disordered" evidence="1">
    <location>
        <begin position="309"/>
        <end position="341"/>
    </location>
</feature>
<dbReference type="InterPro" id="IPR047313">
    <property type="entry name" value="SMN_C"/>
</dbReference>
<dbReference type="AlphaFoldDB" id="A0A2U3DTH6"/>
<accession>A0A2U3DTH6</accession>
<evidence type="ECO:0000313" key="5">
    <source>
        <dbReference type="Proteomes" id="UP001287286"/>
    </source>
</evidence>
<dbReference type="Proteomes" id="UP001287286">
    <property type="component" value="Unassembled WGS sequence"/>
</dbReference>
<evidence type="ECO:0008006" key="6">
    <source>
        <dbReference type="Google" id="ProtNLM"/>
    </source>
</evidence>